<gene>
    <name evidence="5" type="ORF">BJF91_11825</name>
</gene>
<dbReference type="InterPro" id="IPR016032">
    <property type="entry name" value="Sig_transdc_resp-reg_C-effctor"/>
</dbReference>
<feature type="domain" description="HTH luxR-type" evidence="4">
    <location>
        <begin position="827"/>
        <end position="892"/>
    </location>
</feature>
<dbReference type="AlphaFoldDB" id="A0A1Q9A628"/>
<keyword evidence="6" id="KW-1185">Reference proteome</keyword>
<dbReference type="PANTHER" id="PTHR44688">
    <property type="entry name" value="DNA-BINDING TRANSCRIPTIONAL ACTIVATOR DEVR_DOSR"/>
    <property type="match status" value="1"/>
</dbReference>
<evidence type="ECO:0000256" key="2">
    <source>
        <dbReference type="ARBA" id="ARBA00023125"/>
    </source>
</evidence>
<dbReference type="PROSITE" id="PS50043">
    <property type="entry name" value="HTH_LUXR_2"/>
    <property type="match status" value="1"/>
</dbReference>
<protein>
    <submittedName>
        <fullName evidence="5">Transcriptional regulator</fullName>
    </submittedName>
</protein>
<accession>A0A1Q9A628</accession>
<keyword evidence="1" id="KW-0805">Transcription regulation</keyword>
<dbReference type="GO" id="GO:0003677">
    <property type="term" value="F:DNA binding"/>
    <property type="evidence" value="ECO:0007669"/>
    <property type="project" value="UniProtKB-KW"/>
</dbReference>
<dbReference type="GO" id="GO:0006355">
    <property type="term" value="P:regulation of DNA-templated transcription"/>
    <property type="evidence" value="ECO:0007669"/>
    <property type="project" value="InterPro"/>
</dbReference>
<evidence type="ECO:0000259" key="4">
    <source>
        <dbReference type="PROSITE" id="PS50043"/>
    </source>
</evidence>
<comment type="caution">
    <text evidence="5">The sequence shown here is derived from an EMBL/GenBank/DDBJ whole genome shotgun (WGS) entry which is preliminary data.</text>
</comment>
<dbReference type="InterPro" id="IPR059106">
    <property type="entry name" value="WHD_MalT"/>
</dbReference>
<reference evidence="5 6" key="1">
    <citation type="submission" date="2016-09" db="EMBL/GenBank/DDBJ databases">
        <title>Rhizobium oryziradicis sp. nov., isolated from the root of rice.</title>
        <authorList>
            <person name="Zhao J."/>
            <person name="Zhang X."/>
        </authorList>
    </citation>
    <scope>NUCLEOTIDE SEQUENCE [LARGE SCALE GENOMIC DNA]</scope>
    <source>
        <strain evidence="5 6">14971</strain>
    </source>
</reference>
<dbReference type="CDD" id="cd06170">
    <property type="entry name" value="LuxR_C_like"/>
    <property type="match status" value="1"/>
</dbReference>
<dbReference type="SMART" id="SM00421">
    <property type="entry name" value="HTH_LUXR"/>
    <property type="match status" value="1"/>
</dbReference>
<proteinExistence type="predicted"/>
<organism evidence="5 6">
    <name type="scientific">Allorhizobium taibaishanense</name>
    <dbReference type="NCBI Taxonomy" id="887144"/>
    <lineage>
        <taxon>Bacteria</taxon>
        <taxon>Pseudomonadati</taxon>
        <taxon>Pseudomonadota</taxon>
        <taxon>Alphaproteobacteria</taxon>
        <taxon>Hyphomicrobiales</taxon>
        <taxon>Rhizobiaceae</taxon>
        <taxon>Rhizobium/Agrobacterium group</taxon>
        <taxon>Allorhizobium</taxon>
    </lineage>
</organism>
<dbReference type="SUPFAM" id="SSF46894">
    <property type="entry name" value="C-terminal effector domain of the bipartite response regulators"/>
    <property type="match status" value="1"/>
</dbReference>
<keyword evidence="2" id="KW-0238">DNA-binding</keyword>
<dbReference type="Gene3D" id="1.10.10.10">
    <property type="entry name" value="Winged helix-like DNA-binding domain superfamily/Winged helix DNA-binding domain"/>
    <property type="match status" value="1"/>
</dbReference>
<evidence type="ECO:0000313" key="6">
    <source>
        <dbReference type="Proteomes" id="UP000185598"/>
    </source>
</evidence>
<dbReference type="InterPro" id="IPR027417">
    <property type="entry name" value="P-loop_NTPase"/>
</dbReference>
<dbReference type="SUPFAM" id="SSF48452">
    <property type="entry name" value="TPR-like"/>
    <property type="match status" value="1"/>
</dbReference>
<evidence type="ECO:0000313" key="5">
    <source>
        <dbReference type="EMBL" id="OLP50029.1"/>
    </source>
</evidence>
<dbReference type="InterPro" id="IPR036388">
    <property type="entry name" value="WH-like_DNA-bd_sf"/>
</dbReference>
<dbReference type="Gene3D" id="1.25.40.10">
    <property type="entry name" value="Tetratricopeptide repeat domain"/>
    <property type="match status" value="1"/>
</dbReference>
<keyword evidence="3" id="KW-0804">Transcription</keyword>
<dbReference type="RefSeq" id="WP_075613921.1">
    <property type="nucleotide sequence ID" value="NZ_JACIED010000003.1"/>
</dbReference>
<dbReference type="InterPro" id="IPR000792">
    <property type="entry name" value="Tscrpt_reg_LuxR_C"/>
</dbReference>
<dbReference type="Proteomes" id="UP000185598">
    <property type="component" value="Unassembled WGS sequence"/>
</dbReference>
<dbReference type="InterPro" id="IPR011990">
    <property type="entry name" value="TPR-like_helical_dom_sf"/>
</dbReference>
<evidence type="ECO:0000256" key="1">
    <source>
        <dbReference type="ARBA" id="ARBA00023015"/>
    </source>
</evidence>
<dbReference type="STRING" id="887144.BJF91_11825"/>
<dbReference type="SUPFAM" id="SSF52540">
    <property type="entry name" value="P-loop containing nucleoside triphosphate hydrolases"/>
    <property type="match status" value="1"/>
</dbReference>
<dbReference type="Gene3D" id="3.40.50.300">
    <property type="entry name" value="P-loop containing nucleotide triphosphate hydrolases"/>
    <property type="match status" value="1"/>
</dbReference>
<dbReference type="PRINTS" id="PR00038">
    <property type="entry name" value="HTHLUXR"/>
</dbReference>
<dbReference type="EMBL" id="MKIN01000021">
    <property type="protein sequence ID" value="OLP50029.1"/>
    <property type="molecule type" value="Genomic_DNA"/>
</dbReference>
<dbReference type="OrthoDB" id="9807052at2"/>
<name>A0A1Q9A628_9HYPH</name>
<evidence type="ECO:0000256" key="3">
    <source>
        <dbReference type="ARBA" id="ARBA00023163"/>
    </source>
</evidence>
<dbReference type="Pfam" id="PF25873">
    <property type="entry name" value="WHD_MalT"/>
    <property type="match status" value="1"/>
</dbReference>
<dbReference type="Pfam" id="PF00196">
    <property type="entry name" value="GerE"/>
    <property type="match status" value="1"/>
</dbReference>
<dbReference type="PROSITE" id="PS00622">
    <property type="entry name" value="HTH_LUXR_1"/>
    <property type="match status" value="1"/>
</dbReference>
<dbReference type="PANTHER" id="PTHR44688:SF16">
    <property type="entry name" value="DNA-BINDING TRANSCRIPTIONAL ACTIVATOR DEVR_DOSR"/>
    <property type="match status" value="1"/>
</dbReference>
<sequence>MDFALRFQPPVSTQSAIRRNGILSHLAAGGLKRVTTIIAPAGYGKTSLAAQWFDVLRTAGRSISWLALDHDYGDQTQFLLLLLEAVSALRFEDVAGVDGSMTVASLLSVLQTRIRKFTEPVILFLDDYHFAQTDGTEAIVARLLGDPSLTHLKLVLISRTPPRFPISALRLKGEFRQVNIAELGFTDQEAEEFFAGQSANVSREQVVDLNRRTEGWAVALQMIRLLIAENVDGSALFSTFDGGNAEMGSYLSEQVFANLPPEVQELLLKTAPFPAVNRDLVEAVFADAKFADLLGRMGDHALPVAVLAGGGGWIRYHPVFNTFLKEEAARRGYHAEPVLERAARWFETQGDFDAAVRHALLSGNANLAAQIVETGGGWRRVYTTSRGGAGVFNSIMANVSAIDLTCFPLTTLGLSVVSAKGGHLDAANHYLGIAERSVTATPGPFARDLRVVRALLALYFDRPATTEDLLGLEEDLSHIAASELVHRALVLNMLSYNFLDRSDMERALHYGHLAVQTFRDGGADFGAMHLYTHLGQAAFLSGDCAGAAEYYQQLIDEVQSCIGKGSDLDAVGQVLMAELLVMRADLAQARPLLCWALPHLERHDAWFDLLAAGFTAQQIIFRLEGDMNAAHVLVDRTRSAAKRRGFHRLTRMIDGARTLLLLEGGDVDQAVRYAQAHGYGVEDIAAGPENDLSIHLRGLTPALLWARIYLLRGDLVRARNALSILLAQQVQKVHDLRHVELQLLDMRMLIAEGKRDIVAAQLEDLLLTFPMEDYRAMIWIEGEAFVQELRSIAEDSPMSALLRDRLRSLLPPKVLATDTDDFAAASAVSSVSALTDRELAVMELLSQGFSNKEIGRKLELSDNTIKFHLRNIFAKLKVSTRTAAVGAARRAGIPL</sequence>